<dbReference type="InterPro" id="IPR012910">
    <property type="entry name" value="Plug_dom"/>
</dbReference>
<keyword evidence="3 8" id="KW-1134">Transmembrane beta strand</keyword>
<keyword evidence="13" id="KW-1185">Reference proteome</keyword>
<dbReference type="InterPro" id="IPR023997">
    <property type="entry name" value="TonB-dep_OMP_SusC/RagA_CS"/>
</dbReference>
<dbReference type="EMBL" id="FQUQ01000006">
    <property type="protein sequence ID" value="SHG64038.1"/>
    <property type="molecule type" value="Genomic_DNA"/>
</dbReference>
<feature type="domain" description="TonB-dependent receptor-like beta-barrel" evidence="10">
    <location>
        <begin position="406"/>
        <end position="968"/>
    </location>
</feature>
<evidence type="ECO:0000256" key="1">
    <source>
        <dbReference type="ARBA" id="ARBA00004571"/>
    </source>
</evidence>
<dbReference type="InterPro" id="IPR036942">
    <property type="entry name" value="Beta-barrel_TonB_sf"/>
</dbReference>
<evidence type="ECO:0000256" key="6">
    <source>
        <dbReference type="ARBA" id="ARBA00023136"/>
    </source>
</evidence>
<reference evidence="13" key="1">
    <citation type="submission" date="2016-11" db="EMBL/GenBank/DDBJ databases">
        <authorList>
            <person name="Varghese N."/>
            <person name="Submissions S."/>
        </authorList>
    </citation>
    <scope>NUCLEOTIDE SEQUENCE [LARGE SCALE GENOMIC DNA]</scope>
    <source>
        <strain evidence="13">DSM 16990</strain>
    </source>
</reference>
<dbReference type="SUPFAM" id="SSF49464">
    <property type="entry name" value="Carboxypeptidase regulatory domain-like"/>
    <property type="match status" value="1"/>
</dbReference>
<keyword evidence="4 8" id="KW-0812">Transmembrane</keyword>
<comment type="subcellular location">
    <subcellularLocation>
        <location evidence="1 8">Cell outer membrane</location>
        <topology evidence="1 8">Multi-pass membrane protein</topology>
    </subcellularLocation>
</comment>
<evidence type="ECO:0000256" key="9">
    <source>
        <dbReference type="RuleBase" id="RU003357"/>
    </source>
</evidence>
<dbReference type="NCBIfam" id="TIGR04057">
    <property type="entry name" value="SusC_RagA_signa"/>
    <property type="match status" value="1"/>
</dbReference>
<dbReference type="Pfam" id="PF07715">
    <property type="entry name" value="Plug"/>
    <property type="match status" value="1"/>
</dbReference>
<dbReference type="Gene3D" id="2.170.130.10">
    <property type="entry name" value="TonB-dependent receptor, plug domain"/>
    <property type="match status" value="1"/>
</dbReference>
<name>A0A1M5LGA9_9SPHI</name>
<evidence type="ECO:0000256" key="4">
    <source>
        <dbReference type="ARBA" id="ARBA00022692"/>
    </source>
</evidence>
<accession>A0A1M5LGA9</accession>
<evidence type="ECO:0000313" key="13">
    <source>
        <dbReference type="Proteomes" id="UP000184287"/>
    </source>
</evidence>
<gene>
    <name evidence="12" type="ORF">SAMN04488522_106334</name>
</gene>
<evidence type="ECO:0000256" key="7">
    <source>
        <dbReference type="ARBA" id="ARBA00023237"/>
    </source>
</evidence>
<proteinExistence type="inferred from homology"/>
<dbReference type="GO" id="GO:0009279">
    <property type="term" value="C:cell outer membrane"/>
    <property type="evidence" value="ECO:0007669"/>
    <property type="project" value="UniProtKB-SubCell"/>
</dbReference>
<evidence type="ECO:0000259" key="10">
    <source>
        <dbReference type="Pfam" id="PF00593"/>
    </source>
</evidence>
<dbReference type="Proteomes" id="UP000184287">
    <property type="component" value="Unassembled WGS sequence"/>
</dbReference>
<dbReference type="InterPro" id="IPR023996">
    <property type="entry name" value="TonB-dep_OMP_SusC/RagA"/>
</dbReference>
<evidence type="ECO:0000313" key="12">
    <source>
        <dbReference type="EMBL" id="SHG64038.1"/>
    </source>
</evidence>
<dbReference type="Gene3D" id="2.40.170.20">
    <property type="entry name" value="TonB-dependent receptor, beta-barrel domain"/>
    <property type="match status" value="1"/>
</dbReference>
<dbReference type="Pfam" id="PF13715">
    <property type="entry name" value="CarbopepD_reg_2"/>
    <property type="match status" value="1"/>
</dbReference>
<dbReference type="InterPro" id="IPR000531">
    <property type="entry name" value="Beta-barrel_TonB"/>
</dbReference>
<keyword evidence="7 8" id="KW-0998">Cell outer membrane</keyword>
<dbReference type="NCBIfam" id="TIGR04056">
    <property type="entry name" value="OMP_RagA_SusC"/>
    <property type="match status" value="1"/>
</dbReference>
<dbReference type="AlphaFoldDB" id="A0A1M5LGA9"/>
<keyword evidence="2 8" id="KW-0813">Transport</keyword>
<dbReference type="InterPro" id="IPR037066">
    <property type="entry name" value="Plug_dom_sf"/>
</dbReference>
<evidence type="ECO:0000256" key="2">
    <source>
        <dbReference type="ARBA" id="ARBA00022448"/>
    </source>
</evidence>
<keyword evidence="6 8" id="KW-0472">Membrane</keyword>
<dbReference type="STRING" id="288992.SAMN04488522_106334"/>
<sequence length="1015" mass="110152">MNSKVYLRGMLLLVISCFLILKPAFSQTKVTVQGIVKDEQGGILPGASVTVADSKQGTVADDKGAFSISVDAGKNLLINYLGYQPKTYTVSKNETITIVLAAQENTMNTVVVIGYGTQKKSSVTGSVARLSNDNLNQIPVSRADQALAGKLAGVQIQTTDATAGAAPVIRIRGAASITAGTNPLIVIDGYPVPTDLSSVDMNNVESIEVLKDAASAAIYGSRGANGVILITSKSGKNGKTVVGLNTSAGFKEVYRRLDFPTLSQWSEHVKSVNNGVLSPELLAAQKFDVPTDPQDMVFRNGSFQNAQVNVSGGTEKVKYYVSGEALFDKGVIATNNYKRYGGQANIDITPNKKWKIGLSITPSYTLQDAPVYKVHDLLRSFATWLPLYATQNISDATGLPVGNIVHQRAFDPATNPRYKGINLSATANNNGYTNLYGINNRISTSKTLANANVQYNFSEALSLKVSGGAFISNSRNDFFQKSWATRDPFLQGAAVAQASTKGSLANSETIDLLNENILNYTKSFGKHDLNVIAGFTAQTTKITSSSASATNFSTDEIPTLNAGTMSSLTSNIEKSALASVLFRANYAYDNKYLVSIGSRWDGSSRFGADNRWGYFPSASIGWRVSNENFYDRDAFVNDLKIRTSYGATGNNNIGNYRAFANVSPVGAILGDATSLGFNSSFYDNPDLGWERSFSLNAGVDMAFLKNRFTLTIDAYRSTTKDLLFFLPINTITGSNGVWTNVGEVQNQGLEIELGAKIIDNESFKWSLSANAATNKNKVKALGNSSSIISIGDPKRLNYFLAQVGQPLVQFYGYEYDSDIEVAGNYWPTNVHSDRIIARDMNGDGVVNEQDRVVLGQPTPKFTWGLTSNLKYKDFDLSFVLQGSHGASVFNADPNYYETQFSATGTSAYLNLPKDIQAKTKYKTESRYSIEDASFIALRSLNLGYTLNAKWLSAIKASNLRIYASAANLWYKFAKGYSSYNPEGVNEYTDDPLKNGYQRGSAPITRNITFGINANF</sequence>
<keyword evidence="5 9" id="KW-0798">TonB box</keyword>
<dbReference type="InterPro" id="IPR039426">
    <property type="entry name" value="TonB-dep_rcpt-like"/>
</dbReference>
<evidence type="ECO:0000256" key="3">
    <source>
        <dbReference type="ARBA" id="ARBA00022452"/>
    </source>
</evidence>
<comment type="similarity">
    <text evidence="8 9">Belongs to the TonB-dependent receptor family.</text>
</comment>
<protein>
    <submittedName>
        <fullName evidence="12">TonB-linked outer membrane protein, SusC/RagA family</fullName>
    </submittedName>
</protein>
<dbReference type="PROSITE" id="PS52016">
    <property type="entry name" value="TONB_DEPENDENT_REC_3"/>
    <property type="match status" value="1"/>
</dbReference>
<dbReference type="RefSeq" id="WP_084529378.1">
    <property type="nucleotide sequence ID" value="NZ_FQUQ01000006.1"/>
</dbReference>
<dbReference type="InterPro" id="IPR008969">
    <property type="entry name" value="CarboxyPept-like_regulatory"/>
</dbReference>
<evidence type="ECO:0000259" key="11">
    <source>
        <dbReference type="Pfam" id="PF07715"/>
    </source>
</evidence>
<dbReference type="Pfam" id="PF00593">
    <property type="entry name" value="TonB_dep_Rec_b-barrel"/>
    <property type="match status" value="1"/>
</dbReference>
<dbReference type="SUPFAM" id="SSF56935">
    <property type="entry name" value="Porins"/>
    <property type="match status" value="1"/>
</dbReference>
<dbReference type="OrthoDB" id="9768177at2"/>
<organism evidence="12 13">
    <name type="scientific">Pedobacter caeni</name>
    <dbReference type="NCBI Taxonomy" id="288992"/>
    <lineage>
        <taxon>Bacteria</taxon>
        <taxon>Pseudomonadati</taxon>
        <taxon>Bacteroidota</taxon>
        <taxon>Sphingobacteriia</taxon>
        <taxon>Sphingobacteriales</taxon>
        <taxon>Sphingobacteriaceae</taxon>
        <taxon>Pedobacter</taxon>
    </lineage>
</organism>
<feature type="domain" description="TonB-dependent receptor plug" evidence="11">
    <location>
        <begin position="120"/>
        <end position="227"/>
    </location>
</feature>
<dbReference type="Gene3D" id="2.60.40.1120">
    <property type="entry name" value="Carboxypeptidase-like, regulatory domain"/>
    <property type="match status" value="1"/>
</dbReference>
<evidence type="ECO:0000256" key="5">
    <source>
        <dbReference type="ARBA" id="ARBA00023077"/>
    </source>
</evidence>
<evidence type="ECO:0000256" key="8">
    <source>
        <dbReference type="PROSITE-ProRule" id="PRU01360"/>
    </source>
</evidence>